<dbReference type="AlphaFoldDB" id="A0A0P7YR24"/>
<feature type="compositionally biased region" description="Basic and acidic residues" evidence="1">
    <location>
        <begin position="100"/>
        <end position="112"/>
    </location>
</feature>
<dbReference type="GO" id="GO:0019684">
    <property type="term" value="P:photosynthesis, light reaction"/>
    <property type="evidence" value="ECO:0007669"/>
    <property type="project" value="InterPro"/>
</dbReference>
<dbReference type="Proteomes" id="UP000050465">
    <property type="component" value="Unassembled WGS sequence"/>
</dbReference>
<dbReference type="EMBL" id="LJZR01000048">
    <property type="protein sequence ID" value="KPQ32707.1"/>
    <property type="molecule type" value="Genomic_DNA"/>
</dbReference>
<dbReference type="STRING" id="1666911.HLUCCA11_20760"/>
<dbReference type="GO" id="GO:0030077">
    <property type="term" value="C:plasma membrane light-harvesting complex"/>
    <property type="evidence" value="ECO:0007669"/>
    <property type="project" value="InterPro"/>
</dbReference>
<dbReference type="Pfam" id="PF09557">
    <property type="entry name" value="DUF2382"/>
    <property type="match status" value="1"/>
</dbReference>
<dbReference type="InterPro" id="IPR011033">
    <property type="entry name" value="PRC_barrel-like_sf"/>
</dbReference>
<sequence>MALHRIGDRHTNYRDLYFKGDDLKGLPVYTTSNRPVGSVYDLMVDDHDTIQQMVVDLGNEKVLVPIARCSKSKQAGHIYINGLDPQDLLGLPRYEDGQRVNEDRHEDRHKELLSQQRYQSNSSISNSSIRSSTENASSNTVSSMEVPLELPVEQSLAVEDSAPLEGQPFLDSQQVTSQQTAHQKAGELVGQSDRPIQLYEERLVTNKQRVKTGEVKISKRTITDTSHSRIPITREKVIIEIESLYAGETRIDFGQAEVADDGTVRMDIYEDQAEVCRRVVPYQNVAIRKEIVEDTIPIQQTIRREELDVQATAPYVEITP</sequence>
<dbReference type="InterPro" id="IPR052967">
    <property type="entry name" value="Stress_Response_Assoc"/>
</dbReference>
<organism evidence="4 5">
    <name type="scientific">Phormidesmis priestleyi Ana</name>
    <dbReference type="NCBI Taxonomy" id="1666911"/>
    <lineage>
        <taxon>Bacteria</taxon>
        <taxon>Bacillati</taxon>
        <taxon>Cyanobacteriota</taxon>
        <taxon>Cyanophyceae</taxon>
        <taxon>Leptolyngbyales</taxon>
        <taxon>Leptolyngbyaceae</taxon>
        <taxon>Phormidesmis</taxon>
    </lineage>
</organism>
<dbReference type="SUPFAM" id="SSF50346">
    <property type="entry name" value="PRC-barrel domain"/>
    <property type="match status" value="1"/>
</dbReference>
<dbReference type="NCBIfam" id="TIGR02271">
    <property type="entry name" value="YsnF/AvaK domain"/>
    <property type="match status" value="1"/>
</dbReference>
<gene>
    <name evidence="4" type="ORF">HLUCCA11_20760</name>
</gene>
<dbReference type="InterPro" id="IPR014747">
    <property type="entry name" value="Bac_photo_RC_H_C"/>
</dbReference>
<dbReference type="Gene3D" id="3.90.50.10">
    <property type="entry name" value="Photosynthetic Reaction Center, subunit H, domain 2"/>
    <property type="match status" value="1"/>
</dbReference>
<evidence type="ECO:0000313" key="4">
    <source>
        <dbReference type="EMBL" id="KPQ32707.1"/>
    </source>
</evidence>
<reference evidence="4 5" key="1">
    <citation type="submission" date="2015-09" db="EMBL/GenBank/DDBJ databases">
        <title>Identification and resolution of microdiversity through metagenomic sequencing of parallel consortia.</title>
        <authorList>
            <person name="Nelson W.C."/>
            <person name="Romine M.F."/>
            <person name="Lindemann S.R."/>
        </authorList>
    </citation>
    <scope>NUCLEOTIDE SEQUENCE [LARGE SCALE GENOMIC DNA]</scope>
    <source>
        <strain evidence="4">Ana</strain>
    </source>
</reference>
<dbReference type="InterPro" id="IPR027275">
    <property type="entry name" value="PRC-brl_dom"/>
</dbReference>
<evidence type="ECO:0000259" key="3">
    <source>
        <dbReference type="Pfam" id="PF09557"/>
    </source>
</evidence>
<feature type="domain" description="DUF2382" evidence="3">
    <location>
        <begin position="196"/>
        <end position="309"/>
    </location>
</feature>
<dbReference type="InterPro" id="IPR019060">
    <property type="entry name" value="DUF2382"/>
</dbReference>
<dbReference type="Pfam" id="PF05239">
    <property type="entry name" value="PRC"/>
    <property type="match status" value="1"/>
</dbReference>
<accession>A0A0P7YR24</accession>
<feature type="compositionally biased region" description="Low complexity" evidence="1">
    <location>
        <begin position="120"/>
        <end position="139"/>
    </location>
</feature>
<name>A0A0P7YR24_9CYAN</name>
<dbReference type="PANTHER" id="PTHR38463">
    <property type="entry name" value="STRESS RESPONSE PROTEIN YSNF"/>
    <property type="match status" value="1"/>
</dbReference>
<feature type="region of interest" description="Disordered" evidence="1">
    <location>
        <begin position="100"/>
        <end position="146"/>
    </location>
</feature>
<comment type="caution">
    <text evidence="4">The sequence shown here is derived from an EMBL/GenBank/DDBJ whole genome shotgun (WGS) entry which is preliminary data.</text>
</comment>
<protein>
    <recommendedName>
        <fullName evidence="6">DUF2382 domain-containing protein</fullName>
    </recommendedName>
</protein>
<evidence type="ECO:0000259" key="2">
    <source>
        <dbReference type="Pfam" id="PF05239"/>
    </source>
</evidence>
<dbReference type="PANTHER" id="PTHR38463:SF1">
    <property type="entry name" value="STRESS RESPONSE PROTEIN YSNF"/>
    <property type="match status" value="1"/>
</dbReference>
<proteinExistence type="predicted"/>
<evidence type="ECO:0000256" key="1">
    <source>
        <dbReference type="SAM" id="MobiDB-lite"/>
    </source>
</evidence>
<feature type="domain" description="PRC-barrel" evidence="2">
    <location>
        <begin position="18"/>
        <end position="81"/>
    </location>
</feature>
<evidence type="ECO:0008006" key="6">
    <source>
        <dbReference type="Google" id="ProtNLM"/>
    </source>
</evidence>
<evidence type="ECO:0000313" key="5">
    <source>
        <dbReference type="Proteomes" id="UP000050465"/>
    </source>
</evidence>